<evidence type="ECO:0000256" key="1">
    <source>
        <dbReference type="ARBA" id="ARBA00022801"/>
    </source>
</evidence>
<comment type="caution">
    <text evidence="3">The sequence shown here is derived from an EMBL/GenBank/DDBJ whole genome shotgun (WGS) entry which is preliminary data.</text>
</comment>
<accession>A0ABQ6M2U1</accession>
<dbReference type="InterPro" id="IPR001375">
    <property type="entry name" value="Peptidase_S9_cat"/>
</dbReference>
<dbReference type="PANTHER" id="PTHR42776:SF27">
    <property type="entry name" value="DIPEPTIDYL PEPTIDASE FAMILY MEMBER 6"/>
    <property type="match status" value="1"/>
</dbReference>
<dbReference type="Pfam" id="PF00326">
    <property type="entry name" value="Peptidase_S9"/>
    <property type="match status" value="1"/>
</dbReference>
<dbReference type="PANTHER" id="PTHR42776">
    <property type="entry name" value="SERINE PEPTIDASE S9 FAMILY MEMBER"/>
    <property type="match status" value="1"/>
</dbReference>
<gene>
    <name evidence="3" type="ORF">MNKW57_29380</name>
</gene>
<keyword evidence="4" id="KW-1185">Reference proteome</keyword>
<keyword evidence="1" id="KW-0378">Hydrolase</keyword>
<evidence type="ECO:0000313" key="3">
    <source>
        <dbReference type="EMBL" id="GMG88617.1"/>
    </source>
</evidence>
<dbReference type="Gene3D" id="3.40.50.1820">
    <property type="entry name" value="alpha/beta hydrolase"/>
    <property type="match status" value="1"/>
</dbReference>
<dbReference type="SUPFAM" id="SSF53474">
    <property type="entry name" value="alpha/beta-Hydrolases"/>
    <property type="match status" value="1"/>
</dbReference>
<evidence type="ECO:0000313" key="4">
    <source>
        <dbReference type="Proteomes" id="UP001224392"/>
    </source>
</evidence>
<feature type="domain" description="Peptidase S9 prolyl oligopeptidase catalytic" evidence="2">
    <location>
        <begin position="432"/>
        <end position="632"/>
    </location>
</feature>
<dbReference type="SUPFAM" id="SSF82171">
    <property type="entry name" value="DPP6 N-terminal domain-like"/>
    <property type="match status" value="1"/>
</dbReference>
<organism evidence="3 4">
    <name type="scientific">Biformimicrobium ophioploci</name>
    <dbReference type="NCBI Taxonomy" id="3036711"/>
    <lineage>
        <taxon>Bacteria</taxon>
        <taxon>Pseudomonadati</taxon>
        <taxon>Pseudomonadota</taxon>
        <taxon>Gammaproteobacteria</taxon>
        <taxon>Cellvibrionales</taxon>
        <taxon>Microbulbiferaceae</taxon>
        <taxon>Biformimicrobium</taxon>
    </lineage>
</organism>
<proteinExistence type="predicted"/>
<sequence>MLFLFAANFAVASAPYPLEYWALRDVVSNVSISPDGKHMALRKIATKDGDPVIEVYRTDDLNAEPYRVNSSPMEIQSFYWVNDDVIAMRLRQKVRDKIDGFNRGVYEYVLGSVDIKRQKLKKYDQLGADIESILPSRKNKIIFSYLPGGDDSKIRSAFRPRAYYELDLKTGSKKLLMRGKLSIGQIEFDAKGKPWLARGFDIQTGHYVWYVRQRGDKDWREIYRLHEDSFEEFDVVGFDTAQPHVLFMTAHNGNDKVGLWEFDARAGKFGELVYRRNDVDVTGVRRHSNFWSHADSVVAVSYVKDQPRFEYFDPVEEATYTQLDGLIPESHYLRISSRSRDGKSMVVYNLGPRDPGSYYLLHGGRLQKVGSRQPLLEAEALADVRYIEYEARDGRTIPAYLTVPNGEPPYPAIVLPHGGPFVSEVVMYDEWAQLLANNGYLVLQPQYRGSRGRGLEHYTSAFVDGGQGGYKMQDDKDDGMLYLVKQGLAEKDRLAMFGWSYGGYAALVAAAREEQIYQCVIAGAAVTDNNMQVNYYRSRLRGAGRIEQLGMWDDSISPLEQAEKVNVPLLLIHGDVDQRVPPEHAARYRKALDKYGKNYKYVELEGADHFSNTLFYDHQKTLYDSMIAYLSEDCGPEGL</sequence>
<dbReference type="InterPro" id="IPR029058">
    <property type="entry name" value="AB_hydrolase_fold"/>
</dbReference>
<dbReference type="EMBL" id="BSYJ01000007">
    <property type="protein sequence ID" value="GMG88617.1"/>
    <property type="molecule type" value="Genomic_DNA"/>
</dbReference>
<name>A0ABQ6M2U1_9GAMM</name>
<protein>
    <submittedName>
        <fullName evidence="3">S9 family peptidase</fullName>
    </submittedName>
</protein>
<dbReference type="Proteomes" id="UP001224392">
    <property type="component" value="Unassembled WGS sequence"/>
</dbReference>
<reference evidence="3 4" key="1">
    <citation type="submission" date="2023-04" db="EMBL/GenBank/DDBJ databases">
        <title>Marinobulbifer ophiurae gen. nov., sp. Nov., isolate from tissue of brittle star Ophioplocus japonicus.</title>
        <authorList>
            <person name="Kawano K."/>
            <person name="Sawayama S."/>
            <person name="Nakagawa S."/>
        </authorList>
    </citation>
    <scope>NUCLEOTIDE SEQUENCE [LARGE SCALE GENOMIC DNA]</scope>
    <source>
        <strain evidence="3 4">NKW57</strain>
    </source>
</reference>
<evidence type="ECO:0000259" key="2">
    <source>
        <dbReference type="Pfam" id="PF00326"/>
    </source>
</evidence>